<evidence type="ECO:0000259" key="11">
    <source>
        <dbReference type="Pfam" id="PF01467"/>
    </source>
</evidence>
<dbReference type="AlphaFoldDB" id="A0A1M6A4L0"/>
<dbReference type="Pfam" id="PF01467">
    <property type="entry name" value="CTP_transf_like"/>
    <property type="match status" value="1"/>
</dbReference>
<comment type="catalytic activity">
    <reaction evidence="9 10">
        <text>nicotinate beta-D-ribonucleotide + ATP + H(+) = deamido-NAD(+) + diphosphate</text>
        <dbReference type="Rhea" id="RHEA:22860"/>
        <dbReference type="ChEBI" id="CHEBI:15378"/>
        <dbReference type="ChEBI" id="CHEBI:30616"/>
        <dbReference type="ChEBI" id="CHEBI:33019"/>
        <dbReference type="ChEBI" id="CHEBI:57502"/>
        <dbReference type="ChEBI" id="CHEBI:58437"/>
        <dbReference type="EC" id="2.7.7.18"/>
    </reaction>
</comment>
<sequence>MSKRKRVGILGGTFDPIHIGHLILAENAYNSFELDTVWIMPDNQPPHKNNVTSSVHRGAMVNLAIQNNPHFEYCGFELEREGPSFTCETLVMFSELHPENDYFFIIGADSLFSIEQWKSPEVIFSHATILAARREDLILADLEGQINYLKSKFNAHVFELEIPNIGISSTMIIRKIKASETIRYYVPMEVERYIQDNHLYK</sequence>
<keyword evidence="13" id="KW-1185">Reference proteome</keyword>
<dbReference type="InterPro" id="IPR005248">
    <property type="entry name" value="NadD/NMNAT"/>
</dbReference>
<accession>A0A1M6A4L0</accession>
<dbReference type="GO" id="GO:0009435">
    <property type="term" value="P:NAD+ biosynthetic process"/>
    <property type="evidence" value="ECO:0007669"/>
    <property type="project" value="UniProtKB-UniRule"/>
</dbReference>
<evidence type="ECO:0000256" key="3">
    <source>
        <dbReference type="ARBA" id="ARBA00022642"/>
    </source>
</evidence>
<dbReference type="EC" id="2.7.7.18" evidence="10"/>
<evidence type="ECO:0000256" key="6">
    <source>
        <dbReference type="ARBA" id="ARBA00022741"/>
    </source>
</evidence>
<reference evidence="12 13" key="1">
    <citation type="submission" date="2016-11" db="EMBL/GenBank/DDBJ databases">
        <authorList>
            <person name="Jaros S."/>
            <person name="Januszkiewicz K."/>
            <person name="Wedrychowicz H."/>
        </authorList>
    </citation>
    <scope>NUCLEOTIDE SEQUENCE [LARGE SCALE GENOMIC DNA]</scope>
    <source>
        <strain evidence="12 13">DSM 15970</strain>
    </source>
</reference>
<dbReference type="CDD" id="cd02165">
    <property type="entry name" value="NMNAT"/>
    <property type="match status" value="1"/>
</dbReference>
<keyword evidence="4 10" id="KW-0808">Transferase</keyword>
<dbReference type="UniPathway" id="UPA00253">
    <property type="reaction ID" value="UER00332"/>
</dbReference>
<dbReference type="PANTHER" id="PTHR39321:SF3">
    <property type="entry name" value="PHOSPHOPANTETHEINE ADENYLYLTRANSFERASE"/>
    <property type="match status" value="1"/>
</dbReference>
<evidence type="ECO:0000256" key="1">
    <source>
        <dbReference type="ARBA" id="ARBA00002324"/>
    </source>
</evidence>
<name>A0A1M6A4L0_9FIRM</name>
<evidence type="ECO:0000256" key="7">
    <source>
        <dbReference type="ARBA" id="ARBA00022840"/>
    </source>
</evidence>
<keyword evidence="7 10" id="KW-0067">ATP-binding</keyword>
<dbReference type="RefSeq" id="WP_073992371.1">
    <property type="nucleotide sequence ID" value="NZ_FQYT01000002.1"/>
</dbReference>
<gene>
    <name evidence="10" type="primary">nadD</name>
    <name evidence="12" type="ORF">SAMN02745691_00063</name>
</gene>
<keyword evidence="5 10" id="KW-0548">Nucleotidyltransferase</keyword>
<protein>
    <recommendedName>
        <fullName evidence="10">Probable nicotinate-nucleotide adenylyltransferase</fullName>
        <ecNumber evidence="10">2.7.7.18</ecNumber>
    </recommendedName>
    <alternativeName>
        <fullName evidence="10">Deamido-NAD(+) diphosphorylase</fullName>
    </alternativeName>
    <alternativeName>
        <fullName evidence="10">Deamido-NAD(+) pyrophosphorylase</fullName>
    </alternativeName>
    <alternativeName>
        <fullName evidence="10">Nicotinate mononucleotide adenylyltransferase</fullName>
        <shortName evidence="10">NaMN adenylyltransferase</shortName>
    </alternativeName>
</protein>
<dbReference type="InterPro" id="IPR004821">
    <property type="entry name" value="Cyt_trans-like"/>
</dbReference>
<dbReference type="NCBIfam" id="TIGR00482">
    <property type="entry name" value="nicotinate (nicotinamide) nucleotide adenylyltransferase"/>
    <property type="match status" value="1"/>
</dbReference>
<evidence type="ECO:0000256" key="4">
    <source>
        <dbReference type="ARBA" id="ARBA00022679"/>
    </source>
</evidence>
<evidence type="ECO:0000256" key="2">
    <source>
        <dbReference type="ARBA" id="ARBA00005019"/>
    </source>
</evidence>
<dbReference type="HAMAP" id="MF_00244">
    <property type="entry name" value="NaMN_adenylyltr"/>
    <property type="match status" value="1"/>
</dbReference>
<dbReference type="Proteomes" id="UP000184342">
    <property type="component" value="Unassembled WGS sequence"/>
</dbReference>
<dbReference type="Gene3D" id="3.40.50.620">
    <property type="entry name" value="HUPs"/>
    <property type="match status" value="1"/>
</dbReference>
<evidence type="ECO:0000256" key="8">
    <source>
        <dbReference type="ARBA" id="ARBA00023027"/>
    </source>
</evidence>
<comment type="function">
    <text evidence="1 10">Catalyzes the reversible adenylation of nicotinate mononucleotide (NaMN) to nicotinic acid adenine dinucleotide (NaAD).</text>
</comment>
<proteinExistence type="inferred from homology"/>
<dbReference type="InterPro" id="IPR014729">
    <property type="entry name" value="Rossmann-like_a/b/a_fold"/>
</dbReference>
<evidence type="ECO:0000256" key="5">
    <source>
        <dbReference type="ARBA" id="ARBA00022695"/>
    </source>
</evidence>
<comment type="similarity">
    <text evidence="10">Belongs to the NadD family.</text>
</comment>
<keyword evidence="6 10" id="KW-0547">Nucleotide-binding</keyword>
<dbReference type="STRING" id="1122934.SAMN02745691_00063"/>
<evidence type="ECO:0000256" key="9">
    <source>
        <dbReference type="ARBA" id="ARBA00048721"/>
    </source>
</evidence>
<organism evidence="12 13">
    <name type="scientific">Parasporobacterium paucivorans DSM 15970</name>
    <dbReference type="NCBI Taxonomy" id="1122934"/>
    <lineage>
        <taxon>Bacteria</taxon>
        <taxon>Bacillati</taxon>
        <taxon>Bacillota</taxon>
        <taxon>Clostridia</taxon>
        <taxon>Lachnospirales</taxon>
        <taxon>Lachnospiraceae</taxon>
        <taxon>Parasporobacterium</taxon>
    </lineage>
</organism>
<comment type="pathway">
    <text evidence="2 10">Cofactor biosynthesis; NAD(+) biosynthesis; deamido-NAD(+) from nicotinate D-ribonucleotide: step 1/1.</text>
</comment>
<keyword evidence="3 10" id="KW-0662">Pyridine nucleotide biosynthesis</keyword>
<dbReference type="GO" id="GO:0005524">
    <property type="term" value="F:ATP binding"/>
    <property type="evidence" value="ECO:0007669"/>
    <property type="project" value="UniProtKB-KW"/>
</dbReference>
<dbReference type="GO" id="GO:0004515">
    <property type="term" value="F:nicotinate-nucleotide adenylyltransferase activity"/>
    <property type="evidence" value="ECO:0007669"/>
    <property type="project" value="UniProtKB-UniRule"/>
</dbReference>
<dbReference type="SUPFAM" id="SSF52374">
    <property type="entry name" value="Nucleotidylyl transferase"/>
    <property type="match status" value="1"/>
</dbReference>
<evidence type="ECO:0000313" key="13">
    <source>
        <dbReference type="Proteomes" id="UP000184342"/>
    </source>
</evidence>
<keyword evidence="8 10" id="KW-0520">NAD</keyword>
<dbReference type="OrthoDB" id="5295945at2"/>
<dbReference type="EMBL" id="FQYT01000002">
    <property type="protein sequence ID" value="SHI31474.1"/>
    <property type="molecule type" value="Genomic_DNA"/>
</dbReference>
<dbReference type="NCBIfam" id="TIGR00125">
    <property type="entry name" value="cyt_tran_rel"/>
    <property type="match status" value="1"/>
</dbReference>
<dbReference type="PANTHER" id="PTHR39321">
    <property type="entry name" value="NICOTINATE-NUCLEOTIDE ADENYLYLTRANSFERASE-RELATED"/>
    <property type="match status" value="1"/>
</dbReference>
<dbReference type="NCBIfam" id="NF000840">
    <property type="entry name" value="PRK00071.1-3"/>
    <property type="match status" value="1"/>
</dbReference>
<evidence type="ECO:0000256" key="10">
    <source>
        <dbReference type="HAMAP-Rule" id="MF_00244"/>
    </source>
</evidence>
<feature type="domain" description="Cytidyltransferase-like" evidence="11">
    <location>
        <begin position="9"/>
        <end position="174"/>
    </location>
</feature>
<evidence type="ECO:0000313" key="12">
    <source>
        <dbReference type="EMBL" id="SHI31474.1"/>
    </source>
</evidence>